<reference evidence="2 3" key="1">
    <citation type="journal article" date="2018" name="MBio">
        <title>Comparative Genomics Reveals the Core Gene Toolbox for the Fungus-Insect Symbiosis.</title>
        <authorList>
            <person name="Wang Y."/>
            <person name="Stata M."/>
            <person name="Wang W."/>
            <person name="Stajich J.E."/>
            <person name="White M.M."/>
            <person name="Moncalvo J.M."/>
        </authorList>
    </citation>
    <scope>NUCLEOTIDE SEQUENCE [LARGE SCALE GENOMIC DNA]</scope>
    <source>
        <strain evidence="2 3">SC-DP-2</strain>
    </source>
</reference>
<evidence type="ECO:0000313" key="2">
    <source>
        <dbReference type="EMBL" id="PVU95897.1"/>
    </source>
</evidence>
<organism evidence="2 3">
    <name type="scientific">Smittium megazygosporum</name>
    <dbReference type="NCBI Taxonomy" id="133381"/>
    <lineage>
        <taxon>Eukaryota</taxon>
        <taxon>Fungi</taxon>
        <taxon>Fungi incertae sedis</taxon>
        <taxon>Zoopagomycota</taxon>
        <taxon>Kickxellomycotina</taxon>
        <taxon>Harpellomycetes</taxon>
        <taxon>Harpellales</taxon>
        <taxon>Legeriomycetaceae</taxon>
        <taxon>Smittium</taxon>
    </lineage>
</organism>
<name>A0A2T9YU69_9FUNG</name>
<dbReference type="Proteomes" id="UP000245609">
    <property type="component" value="Unassembled WGS sequence"/>
</dbReference>
<feature type="compositionally biased region" description="Polar residues" evidence="1">
    <location>
        <begin position="185"/>
        <end position="205"/>
    </location>
</feature>
<feature type="non-terminal residue" evidence="2">
    <location>
        <position position="205"/>
    </location>
</feature>
<dbReference type="EMBL" id="MBFS01002528">
    <property type="protein sequence ID" value="PVU95897.1"/>
    <property type="molecule type" value="Genomic_DNA"/>
</dbReference>
<dbReference type="OrthoDB" id="5599072at2759"/>
<proteinExistence type="predicted"/>
<accession>A0A2T9YU69</accession>
<dbReference type="AlphaFoldDB" id="A0A2T9YU69"/>
<sequence length="205" mass="22594">MDTNWCFYCGSHIEHSDSDLYCSEACKALDASTNSTRASLNQYNFDYVAHNKYTLPSSVFSSPSKLSRAFSLNSKPVLRSSSADPYPFSTVSSQRTSFSVPTSPLRLTNDLSRAPLLQTVSDSPYSHNHDHDHDHSRLSQNSTHNFTPAFLPSSTNLYSSKTSTASISKVTVSSHLPLISPPETPFSSYVNSSKPLRNTRTASKN</sequence>
<evidence type="ECO:0000313" key="3">
    <source>
        <dbReference type="Proteomes" id="UP000245609"/>
    </source>
</evidence>
<protein>
    <submittedName>
        <fullName evidence="2">Uncharacterized protein</fullName>
    </submittedName>
</protein>
<gene>
    <name evidence="2" type="ORF">BB560_005837</name>
</gene>
<evidence type="ECO:0000256" key="1">
    <source>
        <dbReference type="SAM" id="MobiDB-lite"/>
    </source>
</evidence>
<feature type="region of interest" description="Disordered" evidence="1">
    <location>
        <begin position="181"/>
        <end position="205"/>
    </location>
</feature>
<comment type="caution">
    <text evidence="2">The sequence shown here is derived from an EMBL/GenBank/DDBJ whole genome shotgun (WGS) entry which is preliminary data.</text>
</comment>
<keyword evidence="3" id="KW-1185">Reference proteome</keyword>
<feature type="region of interest" description="Disordered" evidence="1">
    <location>
        <begin position="120"/>
        <end position="146"/>
    </location>
</feature>
<feature type="compositionally biased region" description="Basic and acidic residues" evidence="1">
    <location>
        <begin position="127"/>
        <end position="137"/>
    </location>
</feature>